<feature type="domain" description="YheO-like" evidence="1">
    <location>
        <begin position="9"/>
        <end position="120"/>
    </location>
</feature>
<evidence type="ECO:0000313" key="4">
    <source>
        <dbReference type="Proteomes" id="UP001501577"/>
    </source>
</evidence>
<feature type="domain" description="Transcriptional regulator DauR-like HTH" evidence="2">
    <location>
        <begin position="149"/>
        <end position="209"/>
    </location>
</feature>
<dbReference type="RefSeq" id="WP_068707309.1">
    <property type="nucleotide sequence ID" value="NZ_BAAAXQ010000063.1"/>
</dbReference>
<dbReference type="Pfam" id="PF08348">
    <property type="entry name" value="PAS_6"/>
    <property type="match status" value="1"/>
</dbReference>
<proteinExistence type="predicted"/>
<accession>A0ABN3YET6</accession>
<evidence type="ECO:0000259" key="1">
    <source>
        <dbReference type="Pfam" id="PF08348"/>
    </source>
</evidence>
<reference evidence="3 4" key="1">
    <citation type="journal article" date="2019" name="Int. J. Syst. Evol. Microbiol.">
        <title>The Global Catalogue of Microorganisms (GCM) 10K type strain sequencing project: providing services to taxonomists for standard genome sequencing and annotation.</title>
        <authorList>
            <consortium name="The Broad Institute Genomics Platform"/>
            <consortium name="The Broad Institute Genome Sequencing Center for Infectious Disease"/>
            <person name="Wu L."/>
            <person name="Ma J."/>
        </authorList>
    </citation>
    <scope>NUCLEOTIDE SEQUENCE [LARGE SCALE GENOMIC DNA]</scope>
    <source>
        <strain evidence="3 4">JCM 8736</strain>
    </source>
</reference>
<dbReference type="InterPro" id="IPR039445">
    <property type="entry name" value="DauR-like_HTH"/>
</dbReference>
<organism evidence="3 4">
    <name type="scientific">Tetragenococcus solitarius</name>
    <dbReference type="NCBI Taxonomy" id="71453"/>
    <lineage>
        <taxon>Bacteria</taxon>
        <taxon>Bacillati</taxon>
        <taxon>Bacillota</taxon>
        <taxon>Bacilli</taxon>
        <taxon>Lactobacillales</taxon>
        <taxon>Enterococcaceae</taxon>
        <taxon>Tetragenococcus</taxon>
    </lineage>
</organism>
<sequence length="210" mass="23667">MLSEQNANFLKQLAKMMTTQFGEDCKVVLYEVDENKTIHTITTVEAGLVKTSSDSTPPQFILNILQKDPKEIQDRYSELTRTQQGQILKTSSLFYKGTSGQIEAIFIINFDISSLYAAENALHKLTAANKKEESKQKLDSAFQDVNTVLEELIKEADNLIGKPAALMTKEDKIKSIQFLNNKGAFLITKSGDKIARHFNISKYTLYKYIG</sequence>
<evidence type="ECO:0000259" key="2">
    <source>
        <dbReference type="Pfam" id="PF13309"/>
    </source>
</evidence>
<dbReference type="EMBL" id="BAAAXQ010000063">
    <property type="protein sequence ID" value="GAA3022168.1"/>
    <property type="molecule type" value="Genomic_DNA"/>
</dbReference>
<dbReference type="Pfam" id="PF13309">
    <property type="entry name" value="HTH_22"/>
    <property type="match status" value="1"/>
</dbReference>
<comment type="caution">
    <text evidence="3">The sequence shown here is derived from an EMBL/GenBank/DDBJ whole genome shotgun (WGS) entry which is preliminary data.</text>
</comment>
<dbReference type="InterPro" id="IPR013559">
    <property type="entry name" value="YheO"/>
</dbReference>
<gene>
    <name evidence="3" type="ORF">GCM10019998_18480</name>
</gene>
<dbReference type="PANTHER" id="PTHR35568">
    <property type="entry name" value="TRANSCRIPTIONAL REGULATOR DAUR"/>
    <property type="match status" value="1"/>
</dbReference>
<protein>
    <submittedName>
        <fullName evidence="3">Helix-turn-helix transcriptional regulator</fullName>
    </submittedName>
</protein>
<name>A0ABN3YET6_9ENTE</name>
<keyword evidence="4" id="KW-1185">Reference proteome</keyword>
<dbReference type="Proteomes" id="UP001501577">
    <property type="component" value="Unassembled WGS sequence"/>
</dbReference>
<dbReference type="PANTHER" id="PTHR35568:SF1">
    <property type="entry name" value="TRANSCRIPTIONAL REGULATOR DAUR"/>
    <property type="match status" value="1"/>
</dbReference>
<evidence type="ECO:0000313" key="3">
    <source>
        <dbReference type="EMBL" id="GAA3022168.1"/>
    </source>
</evidence>
<dbReference type="InterPro" id="IPR039446">
    <property type="entry name" value="DauR-like"/>
</dbReference>